<organism evidence="1">
    <name type="scientific">viral metagenome</name>
    <dbReference type="NCBI Taxonomy" id="1070528"/>
    <lineage>
        <taxon>unclassified sequences</taxon>
        <taxon>metagenomes</taxon>
        <taxon>organismal metagenomes</taxon>
    </lineage>
</organism>
<evidence type="ECO:0008006" key="2">
    <source>
        <dbReference type="Google" id="ProtNLM"/>
    </source>
</evidence>
<dbReference type="AlphaFoldDB" id="A0A6C0CLQ2"/>
<sequence>MITEGTFYVFDRRMWDAGRIRINIMSAPKSEAEYDLFLLEMSKLYEDRKPFTMLIDTRSLKTNLPVSFIQKMANWIKTHKEQSVLYLKKTSIVVNGVFIEYFVKAVFLIMPPSTPCMTTCDIEEGCKNLSWLG</sequence>
<reference evidence="1" key="1">
    <citation type="journal article" date="2020" name="Nature">
        <title>Giant virus diversity and host interactions through global metagenomics.</title>
        <authorList>
            <person name="Schulz F."/>
            <person name="Roux S."/>
            <person name="Paez-Espino D."/>
            <person name="Jungbluth S."/>
            <person name="Walsh D.A."/>
            <person name="Denef V.J."/>
            <person name="McMahon K.D."/>
            <person name="Konstantinidis K.T."/>
            <person name="Eloe-Fadrosh E.A."/>
            <person name="Kyrpides N.C."/>
            <person name="Woyke T."/>
        </authorList>
    </citation>
    <scope>NUCLEOTIDE SEQUENCE</scope>
    <source>
        <strain evidence="1">GVMAG-M-3300021354-14</strain>
    </source>
</reference>
<name>A0A6C0CLQ2_9ZZZZ</name>
<evidence type="ECO:0000313" key="1">
    <source>
        <dbReference type="EMBL" id="QHT05147.1"/>
    </source>
</evidence>
<protein>
    <recommendedName>
        <fullName evidence="2">CRAL-TRIO domain-containing protein</fullName>
    </recommendedName>
</protein>
<dbReference type="EMBL" id="MN739450">
    <property type="protein sequence ID" value="QHT05147.1"/>
    <property type="molecule type" value="Genomic_DNA"/>
</dbReference>
<proteinExistence type="predicted"/>
<accession>A0A6C0CLQ2</accession>